<proteinExistence type="predicted"/>
<accession>A0A822Y960</accession>
<organism evidence="1 2">
    <name type="scientific">Nelumbo nucifera</name>
    <name type="common">Sacred lotus</name>
    <dbReference type="NCBI Taxonomy" id="4432"/>
    <lineage>
        <taxon>Eukaryota</taxon>
        <taxon>Viridiplantae</taxon>
        <taxon>Streptophyta</taxon>
        <taxon>Embryophyta</taxon>
        <taxon>Tracheophyta</taxon>
        <taxon>Spermatophyta</taxon>
        <taxon>Magnoliopsida</taxon>
        <taxon>Proteales</taxon>
        <taxon>Nelumbonaceae</taxon>
        <taxon>Nelumbo</taxon>
    </lineage>
</organism>
<evidence type="ECO:0000313" key="2">
    <source>
        <dbReference type="Proteomes" id="UP000607653"/>
    </source>
</evidence>
<keyword evidence="2" id="KW-1185">Reference proteome</keyword>
<dbReference type="AlphaFoldDB" id="A0A822Y960"/>
<protein>
    <submittedName>
        <fullName evidence="1">Uncharacterized protein</fullName>
    </submittedName>
</protein>
<name>A0A822Y960_NELNU</name>
<gene>
    <name evidence="1" type="ORF">HUJ06_030528</name>
</gene>
<comment type="caution">
    <text evidence="1">The sequence shown here is derived from an EMBL/GenBank/DDBJ whole genome shotgun (WGS) entry which is preliminary data.</text>
</comment>
<evidence type="ECO:0000313" key="1">
    <source>
        <dbReference type="EMBL" id="DAD29060.1"/>
    </source>
</evidence>
<dbReference type="EMBL" id="DUZY01000002">
    <property type="protein sequence ID" value="DAD29060.1"/>
    <property type="molecule type" value="Genomic_DNA"/>
</dbReference>
<sequence length="42" mass="4852">MDKDDNSGLTLEREEFQKTEIVAGRLESFYAGEDVFTKGRRL</sequence>
<dbReference type="Proteomes" id="UP000607653">
    <property type="component" value="Unassembled WGS sequence"/>
</dbReference>
<reference evidence="1 2" key="1">
    <citation type="journal article" date="2020" name="Mol. Biol. Evol.">
        <title>Distinct Expression and Methylation Patterns for Genes with Different Fates following a Single Whole-Genome Duplication in Flowering Plants.</title>
        <authorList>
            <person name="Shi T."/>
            <person name="Rahmani R.S."/>
            <person name="Gugger P.F."/>
            <person name="Wang M."/>
            <person name="Li H."/>
            <person name="Zhang Y."/>
            <person name="Li Z."/>
            <person name="Wang Q."/>
            <person name="Van de Peer Y."/>
            <person name="Marchal K."/>
            <person name="Chen J."/>
        </authorList>
    </citation>
    <scope>NUCLEOTIDE SEQUENCE [LARGE SCALE GENOMIC DNA]</scope>
    <source>
        <tissue evidence="1">Leaf</tissue>
    </source>
</reference>